<evidence type="ECO:0000313" key="1">
    <source>
        <dbReference type="EMBL" id="UYQ62504.1"/>
    </source>
</evidence>
<protein>
    <submittedName>
        <fullName evidence="1">SRPBCC family protein</fullName>
    </submittedName>
</protein>
<dbReference type="Pfam" id="PF10604">
    <property type="entry name" value="Polyketide_cyc2"/>
    <property type="match status" value="1"/>
</dbReference>
<keyword evidence="2" id="KW-1185">Reference proteome</keyword>
<dbReference type="InterPro" id="IPR023393">
    <property type="entry name" value="START-like_dom_sf"/>
</dbReference>
<dbReference type="Gene3D" id="3.30.530.20">
    <property type="match status" value="1"/>
</dbReference>
<dbReference type="Proteomes" id="UP001163878">
    <property type="component" value="Chromosome"/>
</dbReference>
<gene>
    <name evidence="1" type="ORF">OGH68_14115</name>
</gene>
<dbReference type="CDD" id="cd07812">
    <property type="entry name" value="SRPBCC"/>
    <property type="match status" value="1"/>
</dbReference>
<accession>A0ABY6I679</accession>
<dbReference type="EMBL" id="CP107567">
    <property type="protein sequence ID" value="UYQ62504.1"/>
    <property type="molecule type" value="Genomic_DNA"/>
</dbReference>
<organism evidence="1 2">
    <name type="scientific">Streptomyces peucetius</name>
    <dbReference type="NCBI Taxonomy" id="1950"/>
    <lineage>
        <taxon>Bacteria</taxon>
        <taxon>Bacillati</taxon>
        <taxon>Actinomycetota</taxon>
        <taxon>Actinomycetes</taxon>
        <taxon>Kitasatosporales</taxon>
        <taxon>Streptomycetaceae</taxon>
        <taxon>Streptomyces</taxon>
    </lineage>
</organism>
<evidence type="ECO:0000313" key="2">
    <source>
        <dbReference type="Proteomes" id="UP001163878"/>
    </source>
</evidence>
<reference evidence="1" key="1">
    <citation type="submission" date="2022-10" db="EMBL/GenBank/DDBJ databases">
        <title>Cytochrome P450 Catalyzes Benzene Ring Formation in the Biosynthesis of Trialkyl-Substituted Aromatic Polyketides.</title>
        <authorList>
            <person name="Zhao E."/>
            <person name="Ge H."/>
        </authorList>
    </citation>
    <scope>NUCLEOTIDE SEQUENCE</scope>
    <source>
        <strain evidence="1">NA0869</strain>
    </source>
</reference>
<name>A0ABY6I679_STRPE</name>
<proteinExistence type="predicted"/>
<dbReference type="RefSeq" id="WP_264244024.1">
    <property type="nucleotide sequence ID" value="NZ_CP107567.1"/>
</dbReference>
<dbReference type="InterPro" id="IPR019587">
    <property type="entry name" value="Polyketide_cyclase/dehydratase"/>
</dbReference>
<sequence>MATNSVVVERLILAAPEAVWHALTDIRGWEGTVSGVERIEVLSSGGFGVGTRWRETRRMLGKETTEELYVTACEPPERYVAEADSHGTHYVSECRLLPAAPERTTVRLTFAAEPADGVTGVLAKVFGRLGARTARQALAGDLDDIAAAVERRAG</sequence>
<dbReference type="SUPFAM" id="SSF55961">
    <property type="entry name" value="Bet v1-like"/>
    <property type="match status" value="1"/>
</dbReference>